<reference evidence="2 3" key="1">
    <citation type="submission" date="2019-09" db="EMBL/GenBank/DDBJ databases">
        <title>Draft genome sequence of the thermophilic Saccharopolyspora hirsuta VKM Ac-666T.</title>
        <authorList>
            <person name="Lobastova T.G."/>
            <person name="Fokina V."/>
            <person name="Bragin E.Y."/>
            <person name="Shtratnikova V.Y."/>
            <person name="Starodumova I.P."/>
            <person name="Tarlachkov S.V."/>
            <person name="Donova M.V."/>
        </authorList>
    </citation>
    <scope>NUCLEOTIDE SEQUENCE [LARGE SCALE GENOMIC DNA]</scope>
    <source>
        <strain evidence="2 3">VKM Ac-666</strain>
    </source>
</reference>
<name>A0A5M7BBV8_SACHI</name>
<evidence type="ECO:0000313" key="2">
    <source>
        <dbReference type="EMBL" id="KAA5824944.1"/>
    </source>
</evidence>
<feature type="chain" id="PRO_5024436594" description="Secreted protein" evidence="1">
    <location>
        <begin position="27"/>
        <end position="111"/>
    </location>
</feature>
<dbReference type="Proteomes" id="UP000323946">
    <property type="component" value="Unassembled WGS sequence"/>
</dbReference>
<dbReference type="OrthoDB" id="3542365at2"/>
<dbReference type="RefSeq" id="WP_150070946.1">
    <property type="nucleotide sequence ID" value="NZ_JBEPDJ010000044.1"/>
</dbReference>
<feature type="signal peptide" evidence="1">
    <location>
        <begin position="1"/>
        <end position="26"/>
    </location>
</feature>
<evidence type="ECO:0008006" key="4">
    <source>
        <dbReference type="Google" id="ProtNLM"/>
    </source>
</evidence>
<dbReference type="AlphaFoldDB" id="A0A5M7BBV8"/>
<proteinExistence type="predicted"/>
<sequence length="111" mass="11771">MRLRATAAAALGAAGMLLSLPGSALAAEGEFYFKAQYQGREYVSAISDPAGRICHRLAVPENSPAYQVRNETNATAVVFLDSSCATDTFFTLQPGQTAPRGVLVRSVLFSD</sequence>
<dbReference type="EMBL" id="VWPH01000026">
    <property type="protein sequence ID" value="KAA5824944.1"/>
    <property type="molecule type" value="Genomic_DNA"/>
</dbReference>
<comment type="caution">
    <text evidence="2">The sequence shown here is derived from an EMBL/GenBank/DDBJ whole genome shotgun (WGS) entry which is preliminary data.</text>
</comment>
<evidence type="ECO:0000313" key="3">
    <source>
        <dbReference type="Proteomes" id="UP000323946"/>
    </source>
</evidence>
<keyword evidence="3" id="KW-1185">Reference proteome</keyword>
<organism evidence="2 3">
    <name type="scientific">Saccharopolyspora hirsuta</name>
    <dbReference type="NCBI Taxonomy" id="1837"/>
    <lineage>
        <taxon>Bacteria</taxon>
        <taxon>Bacillati</taxon>
        <taxon>Actinomycetota</taxon>
        <taxon>Actinomycetes</taxon>
        <taxon>Pseudonocardiales</taxon>
        <taxon>Pseudonocardiaceae</taxon>
        <taxon>Saccharopolyspora</taxon>
    </lineage>
</organism>
<gene>
    <name evidence="2" type="ORF">F1721_33900</name>
</gene>
<keyword evidence="1" id="KW-0732">Signal</keyword>
<evidence type="ECO:0000256" key="1">
    <source>
        <dbReference type="SAM" id="SignalP"/>
    </source>
</evidence>
<accession>A0A5M7BBV8</accession>
<protein>
    <recommendedName>
        <fullName evidence="4">Secreted protein</fullName>
    </recommendedName>
</protein>